<dbReference type="Pfam" id="PF00990">
    <property type="entry name" value="GGDEF"/>
    <property type="match status" value="1"/>
</dbReference>
<comment type="caution">
    <text evidence="3">The sequence shown here is derived from an EMBL/GenBank/DDBJ whole genome shotgun (WGS) entry which is preliminary data.</text>
</comment>
<dbReference type="Proteomes" id="UP000755551">
    <property type="component" value="Unassembled WGS sequence"/>
</dbReference>
<dbReference type="PANTHER" id="PTHR45138:SF24">
    <property type="entry name" value="DIGUANYLATE CYCLASE DGCC-RELATED"/>
    <property type="match status" value="1"/>
</dbReference>
<name>A0ABS6MBE0_9GAMM</name>
<evidence type="ECO:0000313" key="3">
    <source>
        <dbReference type="EMBL" id="MBV0933590.1"/>
    </source>
</evidence>
<evidence type="ECO:0000256" key="1">
    <source>
        <dbReference type="ARBA" id="ARBA00012528"/>
    </source>
</evidence>
<feature type="domain" description="GGDEF" evidence="2">
    <location>
        <begin position="392"/>
        <end position="522"/>
    </location>
</feature>
<dbReference type="NCBIfam" id="TIGR00254">
    <property type="entry name" value="GGDEF"/>
    <property type="match status" value="1"/>
</dbReference>
<protein>
    <recommendedName>
        <fullName evidence="1">diguanylate cyclase</fullName>
        <ecNumber evidence="1">2.7.7.65</ecNumber>
    </recommendedName>
</protein>
<reference evidence="3 4" key="1">
    <citation type="submission" date="2021-06" db="EMBL/GenBank/DDBJ databases">
        <title>Bacterium isolated from marine sediment.</title>
        <authorList>
            <person name="Zhu K.-L."/>
            <person name="Du Z.-J."/>
            <person name="Liang Q.-Y."/>
        </authorList>
    </citation>
    <scope>NUCLEOTIDE SEQUENCE [LARGE SCALE GENOMIC DNA]</scope>
    <source>
        <strain evidence="3 4">A346</strain>
    </source>
</reference>
<dbReference type="PANTHER" id="PTHR45138">
    <property type="entry name" value="REGULATORY COMPONENTS OF SENSORY TRANSDUCTION SYSTEM"/>
    <property type="match status" value="1"/>
</dbReference>
<evidence type="ECO:0000313" key="4">
    <source>
        <dbReference type="Proteomes" id="UP000755551"/>
    </source>
</evidence>
<accession>A0ABS6MBE0</accession>
<organism evidence="3 4">
    <name type="scientific">Marinobacterium weihaiense</name>
    <dbReference type="NCBI Taxonomy" id="2851016"/>
    <lineage>
        <taxon>Bacteria</taxon>
        <taxon>Pseudomonadati</taxon>
        <taxon>Pseudomonadota</taxon>
        <taxon>Gammaproteobacteria</taxon>
        <taxon>Oceanospirillales</taxon>
        <taxon>Oceanospirillaceae</taxon>
        <taxon>Marinobacterium</taxon>
    </lineage>
</organism>
<dbReference type="InterPro" id="IPR050469">
    <property type="entry name" value="Diguanylate_Cyclase"/>
</dbReference>
<dbReference type="EMBL" id="JAHQZT010000010">
    <property type="protein sequence ID" value="MBV0933590.1"/>
    <property type="molecule type" value="Genomic_DNA"/>
</dbReference>
<dbReference type="Pfam" id="PF22309">
    <property type="entry name" value="HK-GC-Chemotax_sensor"/>
    <property type="match status" value="1"/>
</dbReference>
<gene>
    <name evidence="3" type="ORF">KTN04_09595</name>
</gene>
<dbReference type="PROSITE" id="PS50887">
    <property type="entry name" value="GGDEF"/>
    <property type="match status" value="1"/>
</dbReference>
<dbReference type="InterPro" id="IPR054513">
    <property type="entry name" value="Dret_0059-like_sensor"/>
</dbReference>
<dbReference type="RefSeq" id="WP_217335010.1">
    <property type="nucleotide sequence ID" value="NZ_JAHQZT010000010.1"/>
</dbReference>
<dbReference type="CDD" id="cd18774">
    <property type="entry name" value="PDC2_HK_sensor"/>
    <property type="match status" value="1"/>
</dbReference>
<dbReference type="CDD" id="cd18773">
    <property type="entry name" value="PDC1_HK_sensor"/>
    <property type="match status" value="1"/>
</dbReference>
<proteinExistence type="predicted"/>
<dbReference type="InterPro" id="IPR000160">
    <property type="entry name" value="GGDEF_dom"/>
</dbReference>
<keyword evidence="4" id="KW-1185">Reference proteome</keyword>
<dbReference type="SMART" id="SM00267">
    <property type="entry name" value="GGDEF"/>
    <property type="match status" value="1"/>
</dbReference>
<dbReference type="EC" id="2.7.7.65" evidence="1"/>
<evidence type="ECO:0000259" key="2">
    <source>
        <dbReference type="PROSITE" id="PS50887"/>
    </source>
</evidence>
<sequence length="528" mass="58887">MSLKSFFRLDLRRLILLLAFTTAAVTLVNGLYASHKVQRQLLLDQTLNNNAVYASKLAASTNNFLLSAQQQLAYAAGEISTRMDDDALLFHAAERLRLQTDSFNSVAVLDPKGMVLATSPDTLQLKGQQLVSQAVQTALEQQRPMISEPFVSAANNLLVLISHPIVDETGRYLGFIAGSIYLDQRSILNDLLGTHYYNDGSYLYVVDQQRRLLYHPDTSRAAERVNHNPVIEAVIQGQSGQQLVNNSENVPMLAGYAPIEAAGWGVVAQRPVDATLQPLNQLMRTVVDHTLPLALITLGLIWWLARLISRPLWQLADNARRMDTDCSPGRIQQIHSWYFESSQIKQAMLLGVGLLHTRMGQLKDDSRTDPLTGLQNRRSLERYLNMLELEQTPFSVLALDIDHFKRVNDSHGHDAGDEVLQEMARIMREGTRQGDMVCRTGGEEFIVILPHTDAYTANTLAERLRQEISTADIPHVGHITTSIGIAAWPEQADEPAQVLKYADKALYRAKENGRNQCLLYEADAVTTG</sequence>
<dbReference type="CDD" id="cd01949">
    <property type="entry name" value="GGDEF"/>
    <property type="match status" value="1"/>
</dbReference>